<evidence type="ECO:0000313" key="1">
    <source>
        <dbReference type="EMBL" id="KAF2471347.1"/>
    </source>
</evidence>
<protein>
    <submittedName>
        <fullName evidence="1">Uncharacterized protein</fullName>
    </submittedName>
</protein>
<dbReference type="Proteomes" id="UP000799755">
    <property type="component" value="Unassembled WGS sequence"/>
</dbReference>
<sequence length="736" mass="81564">MERKVFRSLIVSDHFANSSGRAATPMQQSLYDPHLLTLLQLRQCISHPKRYYSEHTVALISCNKSAIGVRLSLRQITPYGRIKQNLLWAPPRRQHPLFSCCPRPLTADSMIRSSRGKLAHNPLLNSTELSRPRRTISNMHNLPSPGLSQPADERQRLARVDIAAELGGLVQLRDRKAHVNMDRSGRVPLLLLSFDLDWDYCELNRWQTSPQCRELNAHVTFPATFNGSGGDMLKGTSLATICSWHDETLTCHYPPRRGATHRDHIGRPSTSKPLVYFSTGQQSQRDDRQSPRGPTATPLHRRQASSALDESNRHNPPGVRTPPRLSSATIVAGAASARPTDSSGSLRDSRSQSAEAPPAFRPGSLQLPLIESLLQHPPPRTLQPPPDPFMNLPSLGPYRFLSTAPPQPLAYDLPSENLSARPIRDPDIPANILARIGSRPGPDYELGWVRASSNPAGSSPPAARLSALSTGRRSGRRKSGQAESSTKARKKKTSRTPLTILMRPILTAVSISFPFLQPVLTPSIVRLIKAYGRIELSLCQRAQQSLVRHKGADDEIWKAVPAAVKPFATGDQNDPFYIIQDFQARADSSTVQSVNFPLRRQDYQYLIMVAGAQGAVEVPRGKECKRCQGVIKPKSGVTEDSCRTFPYGEMGRYADRSCINCADTCTNCCLNPELKGKTPPRYDPKRDAEARKKFSSARGYNDDNDIGGSGKDNQDFVRFLACFLAFWYGSGFLFKT</sequence>
<comment type="caution">
    <text evidence="1">The sequence shown here is derived from an EMBL/GenBank/DDBJ whole genome shotgun (WGS) entry which is preliminary data.</text>
</comment>
<proteinExistence type="predicted"/>
<keyword evidence="2" id="KW-1185">Reference proteome</keyword>
<name>A0ACB6QX18_9PLEO</name>
<evidence type="ECO:0000313" key="2">
    <source>
        <dbReference type="Proteomes" id="UP000799755"/>
    </source>
</evidence>
<dbReference type="EMBL" id="MU003505">
    <property type="protein sequence ID" value="KAF2471347.1"/>
    <property type="molecule type" value="Genomic_DNA"/>
</dbReference>
<reference evidence="1" key="1">
    <citation type="journal article" date="2020" name="Stud. Mycol.">
        <title>101 Dothideomycetes genomes: a test case for predicting lifestyles and emergence of pathogens.</title>
        <authorList>
            <person name="Haridas S."/>
            <person name="Albert R."/>
            <person name="Binder M."/>
            <person name="Bloem J."/>
            <person name="Labutti K."/>
            <person name="Salamov A."/>
            <person name="Andreopoulos B."/>
            <person name="Baker S."/>
            <person name="Barry K."/>
            <person name="Bills G."/>
            <person name="Bluhm B."/>
            <person name="Cannon C."/>
            <person name="Castanera R."/>
            <person name="Culley D."/>
            <person name="Daum C."/>
            <person name="Ezra D."/>
            <person name="Gonzalez J."/>
            <person name="Henrissat B."/>
            <person name="Kuo A."/>
            <person name="Liang C."/>
            <person name="Lipzen A."/>
            <person name="Lutzoni F."/>
            <person name="Magnuson J."/>
            <person name="Mondo S."/>
            <person name="Nolan M."/>
            <person name="Ohm R."/>
            <person name="Pangilinan J."/>
            <person name="Park H.-J."/>
            <person name="Ramirez L."/>
            <person name="Alfaro M."/>
            <person name="Sun H."/>
            <person name="Tritt A."/>
            <person name="Yoshinaga Y."/>
            <person name="Zwiers L.-H."/>
            <person name="Turgeon B."/>
            <person name="Goodwin S."/>
            <person name="Spatafora J."/>
            <person name="Crous P."/>
            <person name="Grigoriev I."/>
        </authorList>
    </citation>
    <scope>NUCLEOTIDE SEQUENCE</scope>
    <source>
        <strain evidence="1">ATCC 200398</strain>
    </source>
</reference>
<organism evidence="1 2">
    <name type="scientific">Lindgomyces ingoldianus</name>
    <dbReference type="NCBI Taxonomy" id="673940"/>
    <lineage>
        <taxon>Eukaryota</taxon>
        <taxon>Fungi</taxon>
        <taxon>Dikarya</taxon>
        <taxon>Ascomycota</taxon>
        <taxon>Pezizomycotina</taxon>
        <taxon>Dothideomycetes</taxon>
        <taxon>Pleosporomycetidae</taxon>
        <taxon>Pleosporales</taxon>
        <taxon>Lindgomycetaceae</taxon>
        <taxon>Lindgomyces</taxon>
    </lineage>
</organism>
<gene>
    <name evidence="1" type="ORF">BDR25DRAFT_354597</name>
</gene>
<accession>A0ACB6QX18</accession>